<evidence type="ECO:0008006" key="10">
    <source>
        <dbReference type="Google" id="ProtNLM"/>
    </source>
</evidence>
<dbReference type="PANTHER" id="PTHR14085:SF3">
    <property type="entry name" value="WD REPEAT-CONTAINING PROTEIN 46"/>
    <property type="match status" value="1"/>
</dbReference>
<dbReference type="PROSITE" id="PS50082">
    <property type="entry name" value="WD_REPEATS_2"/>
    <property type="match status" value="1"/>
</dbReference>
<reference evidence="8" key="1">
    <citation type="journal article" date="2023" name="Insect Mol. Biol.">
        <title>Genome sequencing provides insights into the evolution of gene families encoding plant cell wall-degrading enzymes in longhorned beetles.</title>
        <authorList>
            <person name="Shin N.R."/>
            <person name="Okamura Y."/>
            <person name="Kirsch R."/>
            <person name="Pauchet Y."/>
        </authorList>
    </citation>
    <scope>NUCLEOTIDE SEQUENCE</scope>
    <source>
        <strain evidence="8">AMC_N1</strain>
    </source>
</reference>
<feature type="repeat" description="WD" evidence="6">
    <location>
        <begin position="106"/>
        <end position="140"/>
    </location>
</feature>
<dbReference type="InterPro" id="IPR001680">
    <property type="entry name" value="WD40_rpt"/>
</dbReference>
<dbReference type="SUPFAM" id="SSF50978">
    <property type="entry name" value="WD40 repeat-like"/>
    <property type="match status" value="1"/>
</dbReference>
<dbReference type="GO" id="GO:0032040">
    <property type="term" value="C:small-subunit processome"/>
    <property type="evidence" value="ECO:0007669"/>
    <property type="project" value="TreeGrafter"/>
</dbReference>
<dbReference type="EMBL" id="JAPWTK010000703">
    <property type="protein sequence ID" value="KAJ8936891.1"/>
    <property type="molecule type" value="Genomic_DNA"/>
</dbReference>
<feature type="region of interest" description="Disordered" evidence="7">
    <location>
        <begin position="233"/>
        <end position="254"/>
    </location>
</feature>
<feature type="compositionally biased region" description="Basic and acidic residues" evidence="7">
    <location>
        <begin position="244"/>
        <end position="254"/>
    </location>
</feature>
<keyword evidence="9" id="KW-1185">Reference proteome</keyword>
<dbReference type="FunFam" id="2.130.10.10:FF:000378">
    <property type="entry name" value="U3 small nucleolar RNA-associated protein 7"/>
    <property type="match status" value="1"/>
</dbReference>
<evidence type="ECO:0000256" key="1">
    <source>
        <dbReference type="ARBA" id="ARBA00004604"/>
    </source>
</evidence>
<evidence type="ECO:0000256" key="4">
    <source>
        <dbReference type="ARBA" id="ARBA00022737"/>
    </source>
</evidence>
<dbReference type="InterPro" id="IPR015943">
    <property type="entry name" value="WD40/YVTN_repeat-like_dom_sf"/>
</dbReference>
<comment type="caution">
    <text evidence="8">The sequence shown here is derived from an EMBL/GenBank/DDBJ whole genome shotgun (WGS) entry which is preliminary data.</text>
</comment>
<dbReference type="InterPro" id="IPR036322">
    <property type="entry name" value="WD40_repeat_dom_sf"/>
</dbReference>
<dbReference type="AlphaFoldDB" id="A0AAV8XD81"/>
<gene>
    <name evidence="8" type="ORF">NQ318_010918</name>
</gene>
<keyword evidence="2" id="KW-0698">rRNA processing</keyword>
<evidence type="ECO:0000256" key="5">
    <source>
        <dbReference type="ARBA" id="ARBA00023242"/>
    </source>
</evidence>
<dbReference type="PROSITE" id="PS00678">
    <property type="entry name" value="WD_REPEATS_1"/>
    <property type="match status" value="1"/>
</dbReference>
<dbReference type="GO" id="GO:0030686">
    <property type="term" value="C:90S preribosome"/>
    <property type="evidence" value="ECO:0007669"/>
    <property type="project" value="TreeGrafter"/>
</dbReference>
<comment type="subcellular location">
    <subcellularLocation>
        <location evidence="1">Nucleus</location>
        <location evidence="1">Nucleolus</location>
    </subcellularLocation>
</comment>
<evidence type="ECO:0000256" key="3">
    <source>
        <dbReference type="ARBA" id="ARBA00022574"/>
    </source>
</evidence>
<protein>
    <recommendedName>
        <fullName evidence="10">WD repeat-containing protein 46</fullName>
    </recommendedName>
</protein>
<proteinExistence type="predicted"/>
<dbReference type="Gene3D" id="2.130.10.10">
    <property type="entry name" value="YVTN repeat-like/Quinoprotein amine dehydrogenase"/>
    <property type="match status" value="1"/>
</dbReference>
<evidence type="ECO:0000256" key="7">
    <source>
        <dbReference type="SAM" id="MobiDB-lite"/>
    </source>
</evidence>
<dbReference type="PROSITE" id="PS50294">
    <property type="entry name" value="WD_REPEATS_REGION"/>
    <property type="match status" value="1"/>
</dbReference>
<keyword evidence="3 6" id="KW-0853">WD repeat</keyword>
<keyword evidence="5" id="KW-0539">Nucleus</keyword>
<evidence type="ECO:0000313" key="9">
    <source>
        <dbReference type="Proteomes" id="UP001162162"/>
    </source>
</evidence>
<dbReference type="Proteomes" id="UP001162162">
    <property type="component" value="Unassembled WGS sequence"/>
</dbReference>
<keyword evidence="4" id="KW-0677">Repeat</keyword>
<organism evidence="8 9">
    <name type="scientific">Aromia moschata</name>
    <dbReference type="NCBI Taxonomy" id="1265417"/>
    <lineage>
        <taxon>Eukaryota</taxon>
        <taxon>Metazoa</taxon>
        <taxon>Ecdysozoa</taxon>
        <taxon>Arthropoda</taxon>
        <taxon>Hexapoda</taxon>
        <taxon>Insecta</taxon>
        <taxon>Pterygota</taxon>
        <taxon>Neoptera</taxon>
        <taxon>Endopterygota</taxon>
        <taxon>Coleoptera</taxon>
        <taxon>Polyphaga</taxon>
        <taxon>Cucujiformia</taxon>
        <taxon>Chrysomeloidea</taxon>
        <taxon>Cerambycidae</taxon>
        <taxon>Cerambycinae</taxon>
        <taxon>Callichromatini</taxon>
        <taxon>Aromia</taxon>
    </lineage>
</organism>
<sequence>MFAVAQKDWVYIYDNQGIELHCVKKLNKVSRMEFLPYHFLLANCSDEGYLSWLDVSIGKMAGQYNTGLGRLSVLTHNPWNATLCLGHAKGVVSFWSPTVREPLAKMLCHKAPVLAVHVEPTGVYMATSASNREVKIWDVRKLEGPVQEYKLITAANNLAFSQRKMLALGMGNVVEVYRDCCATAAKRAYLRHRFVTQIGNLEFLPVRGRPGCGHGSGVSPVCWSPARVSQTSTPWKRIHSSPSRRGERQKSSHC</sequence>
<dbReference type="InterPro" id="IPR040315">
    <property type="entry name" value="WDR46/Utp7"/>
</dbReference>
<evidence type="ECO:0000256" key="2">
    <source>
        <dbReference type="ARBA" id="ARBA00022552"/>
    </source>
</evidence>
<dbReference type="SMART" id="SM00320">
    <property type="entry name" value="WD40"/>
    <property type="match status" value="2"/>
</dbReference>
<name>A0AAV8XD81_9CUCU</name>
<dbReference type="PANTHER" id="PTHR14085">
    <property type="entry name" value="WD-REPEAT PROTEIN BING4"/>
    <property type="match status" value="1"/>
</dbReference>
<dbReference type="GO" id="GO:0000462">
    <property type="term" value="P:maturation of SSU-rRNA from tricistronic rRNA transcript (SSU-rRNA, 5.8S rRNA, LSU-rRNA)"/>
    <property type="evidence" value="ECO:0007669"/>
    <property type="project" value="TreeGrafter"/>
</dbReference>
<accession>A0AAV8XD81</accession>
<evidence type="ECO:0000256" key="6">
    <source>
        <dbReference type="PROSITE-ProRule" id="PRU00221"/>
    </source>
</evidence>
<evidence type="ECO:0000313" key="8">
    <source>
        <dbReference type="EMBL" id="KAJ8936891.1"/>
    </source>
</evidence>
<dbReference type="InterPro" id="IPR019775">
    <property type="entry name" value="WD40_repeat_CS"/>
</dbReference>